<feature type="compositionally biased region" description="Low complexity" evidence="1">
    <location>
        <begin position="113"/>
        <end position="128"/>
    </location>
</feature>
<dbReference type="InterPro" id="IPR049916">
    <property type="entry name" value="WDR72-like"/>
</dbReference>
<feature type="chain" id="PRO_5004551507" evidence="2">
    <location>
        <begin position="19"/>
        <end position="1377"/>
    </location>
</feature>
<dbReference type="SUPFAM" id="SSF48371">
    <property type="entry name" value="ARM repeat"/>
    <property type="match status" value="1"/>
</dbReference>
<feature type="compositionally biased region" description="Basic and acidic residues" evidence="1">
    <location>
        <begin position="185"/>
        <end position="194"/>
    </location>
</feature>
<dbReference type="OrthoDB" id="338622at2759"/>
<dbReference type="PANTHER" id="PTHR44099:SF4">
    <property type="entry name" value="RABCONNECTIN-3B, ISOFORM A"/>
    <property type="match status" value="1"/>
</dbReference>
<proteinExistence type="predicted"/>
<dbReference type="PANTHER" id="PTHR44099">
    <property type="entry name" value="RABCONNECTIN-3B, ISOFORM A"/>
    <property type="match status" value="1"/>
</dbReference>
<dbReference type="HOGENOM" id="CLU_001665_1_0_1"/>
<dbReference type="InterPro" id="IPR011044">
    <property type="entry name" value="Quino_amine_DH_bsu"/>
</dbReference>
<dbReference type="eggNOG" id="KOG4155">
    <property type="taxonomic scope" value="Eukaryota"/>
</dbReference>
<feature type="signal peptide" evidence="2">
    <location>
        <begin position="1"/>
        <end position="18"/>
    </location>
</feature>
<dbReference type="Pfam" id="PF00400">
    <property type="entry name" value="WD40"/>
    <property type="match status" value="1"/>
</dbReference>
<evidence type="ECO:0000313" key="4">
    <source>
        <dbReference type="Proteomes" id="UP000015241"/>
    </source>
</evidence>
<feature type="region of interest" description="Disordered" evidence="1">
    <location>
        <begin position="166"/>
        <end position="235"/>
    </location>
</feature>
<sequence length="1377" mass="150124">MAANSLIFPLTWSPLLDAQSLNVDSDVVDWSCSAAAPSCLESWGRPQLESASRALGLALGCEDGTFYLFHPSAPRTQPLWRRGSIASSAGRPPRPTNGSRPTSPLRYGVLGHSNSRAGSPSSARSPLSPFQVTRIRAVSSVTTEQAEAPKNYVDFDEEAERMKGMLKGKGVKEKGSSELLSPNSDRSRSGEKGGDTSSPGVQALSPTPSTKSLPTLPVPSSSVTPPPSSESSETLNGLSLTCHVFPPKYGYLHAVRAFKPYDSGRYLICLQEAGNISIHATSDGTCVAAAAVDGEDPTHVGIQARRPTPALWIWKSLHLGLLGEFNIIIACASSDESSGINQLSDGLDDEHEEHARLVAYAIRPGPHSDGRDMNLVKLDDWCIDGTAEGVGPHQRADGSLTVYNISSMKHFTLRTLTIADNAASDNDNKDTGSRAALPLPRTFKEALRVLSRERPEDTDKGDSSLVRLGEPVNLGPVQLSGPLVGMRSFTGRLKTRVGCWSDFELVVFDWDDESFSNILAQQFEGIKDIDWTNSELLTVLFEDRVEVYNLVQVDANNDPITESQGQVQRINRLTLARGTPLPPIDLSAIASTGDVYTTATKKGKRRIAQVSLDGEGSVGARRIWKANCDSSALASDVRVACALPIDLEIIILGCNDGRLRSSTFVDLSCASGKRYSQVSDIPLQGEIVNLHLVENDRTKEQLVVGGADNGSIAVWELQTLCLRARWTIFTAPLAQVIYVTGDTIGRLRGCTLCISQDGTIAVIAIDGYQFIFLVPTSSAPLTQLHIGGDSLLLLYRDGRARLWDSKTQEFRRSMNTDRADEMLRQGGWTSWSIGHLTPISKGILYPLPCPAGVDSGGTILLDIEAVIRQSTPSFAEAVSPQKASLIDLGHTRTVVSGLLTFGLNKEIDVICRDNLHVERSSATIGLSARYGMSLYSEKRSVWTVSPEISALRAMALIAVLHMLSRHYEELVADTSTVVTFYAAALQEVVGPSYKPPSLQVLAKHWLQSTVSDVRNSSRLLFDAGIARMSDLETAEIVEYWLPYLPCVQDESSRAALRCALALHICGFIAVEKYARLFTSALTDIAKSIDIYLHDETSPYRTLAIELCSKGFQVWQQHTDAVEMLRALFLLATNAKKEAISLRNVGLQARSAVLNIASSNTPLFMTTLTIDILQPRSVQHRKSVMQLVIFIIRKKPLVLYSNLPRLVEAVVKSLDPNSTANRDAVLDFATEILGQFVKTFPTVDFHMPTQRLAVGTSEGAVVMYDLKTATRLYVLEGHKKRTTACSFSPDGRRLVTLSLEESTVLVWKVGASFTSFFMPGAPPRQGHAGSEPFKTLNFNIGDEARMSLAATLDNVRFEWAGDRSVKLKIRESTLTFST</sequence>
<dbReference type="STRING" id="743788.S8FFR4"/>
<gene>
    <name evidence="3" type="ORF">FOMPIDRAFT_1060458</name>
</gene>
<evidence type="ECO:0000313" key="3">
    <source>
        <dbReference type="EMBL" id="EPT00271.1"/>
    </source>
</evidence>
<evidence type="ECO:0000256" key="1">
    <source>
        <dbReference type="SAM" id="MobiDB-lite"/>
    </source>
</evidence>
<feature type="compositionally biased region" description="Low complexity" evidence="1">
    <location>
        <begin position="204"/>
        <end position="235"/>
    </location>
</feature>
<dbReference type="EMBL" id="KE504150">
    <property type="protein sequence ID" value="EPT00271.1"/>
    <property type="molecule type" value="Genomic_DNA"/>
</dbReference>
<dbReference type="GO" id="GO:0005737">
    <property type="term" value="C:cytoplasm"/>
    <property type="evidence" value="ECO:0007669"/>
    <property type="project" value="TreeGrafter"/>
</dbReference>
<evidence type="ECO:0000256" key="2">
    <source>
        <dbReference type="SAM" id="SignalP"/>
    </source>
</evidence>
<keyword evidence="4" id="KW-1185">Reference proteome</keyword>
<dbReference type="InterPro" id="IPR016024">
    <property type="entry name" value="ARM-type_fold"/>
</dbReference>
<feature type="region of interest" description="Disordered" evidence="1">
    <location>
        <begin position="84"/>
        <end position="128"/>
    </location>
</feature>
<dbReference type="Proteomes" id="UP000015241">
    <property type="component" value="Unassembled WGS sequence"/>
</dbReference>
<dbReference type="SUPFAM" id="SSF50969">
    <property type="entry name" value="YVTN repeat-like/Quinoprotein amine dehydrogenase"/>
    <property type="match status" value="1"/>
</dbReference>
<dbReference type="InParanoid" id="S8FFR4"/>
<organism evidence="3 4">
    <name type="scientific">Fomitopsis schrenkii</name>
    <name type="common">Brown rot fungus</name>
    <dbReference type="NCBI Taxonomy" id="2126942"/>
    <lineage>
        <taxon>Eukaryota</taxon>
        <taxon>Fungi</taxon>
        <taxon>Dikarya</taxon>
        <taxon>Basidiomycota</taxon>
        <taxon>Agaricomycotina</taxon>
        <taxon>Agaricomycetes</taxon>
        <taxon>Polyporales</taxon>
        <taxon>Fomitopsis</taxon>
    </lineage>
</organism>
<dbReference type="InterPro" id="IPR015943">
    <property type="entry name" value="WD40/YVTN_repeat-like_dom_sf"/>
</dbReference>
<protein>
    <submittedName>
        <fullName evidence="3">Uncharacterized protein</fullName>
    </submittedName>
</protein>
<reference evidence="3 4" key="1">
    <citation type="journal article" date="2012" name="Science">
        <title>The Paleozoic origin of enzymatic lignin decomposition reconstructed from 31 fungal genomes.</title>
        <authorList>
            <person name="Floudas D."/>
            <person name="Binder M."/>
            <person name="Riley R."/>
            <person name="Barry K."/>
            <person name="Blanchette R.A."/>
            <person name="Henrissat B."/>
            <person name="Martinez A.T."/>
            <person name="Otillar R."/>
            <person name="Spatafora J.W."/>
            <person name="Yadav J.S."/>
            <person name="Aerts A."/>
            <person name="Benoit I."/>
            <person name="Boyd A."/>
            <person name="Carlson A."/>
            <person name="Copeland A."/>
            <person name="Coutinho P.M."/>
            <person name="de Vries R.P."/>
            <person name="Ferreira P."/>
            <person name="Findley K."/>
            <person name="Foster B."/>
            <person name="Gaskell J."/>
            <person name="Glotzer D."/>
            <person name="Gorecki P."/>
            <person name="Heitman J."/>
            <person name="Hesse C."/>
            <person name="Hori C."/>
            <person name="Igarashi K."/>
            <person name="Jurgens J.A."/>
            <person name="Kallen N."/>
            <person name="Kersten P."/>
            <person name="Kohler A."/>
            <person name="Kuees U."/>
            <person name="Kumar T.K.A."/>
            <person name="Kuo A."/>
            <person name="LaButti K."/>
            <person name="Larrondo L.F."/>
            <person name="Lindquist E."/>
            <person name="Ling A."/>
            <person name="Lombard V."/>
            <person name="Lucas S."/>
            <person name="Lundell T."/>
            <person name="Martin R."/>
            <person name="McLaughlin D.J."/>
            <person name="Morgenstern I."/>
            <person name="Morin E."/>
            <person name="Murat C."/>
            <person name="Nagy L.G."/>
            <person name="Nolan M."/>
            <person name="Ohm R.A."/>
            <person name="Patyshakuliyeva A."/>
            <person name="Rokas A."/>
            <person name="Ruiz-Duenas F.J."/>
            <person name="Sabat G."/>
            <person name="Salamov A."/>
            <person name="Samejima M."/>
            <person name="Schmutz J."/>
            <person name="Slot J.C."/>
            <person name="St John F."/>
            <person name="Stenlid J."/>
            <person name="Sun H."/>
            <person name="Sun S."/>
            <person name="Syed K."/>
            <person name="Tsang A."/>
            <person name="Wiebenga A."/>
            <person name="Young D."/>
            <person name="Pisabarro A."/>
            <person name="Eastwood D.C."/>
            <person name="Martin F."/>
            <person name="Cullen D."/>
            <person name="Grigoriev I.V."/>
            <person name="Hibbett D.S."/>
        </authorList>
    </citation>
    <scope>NUCLEOTIDE SEQUENCE</scope>
    <source>
        <strain evidence="4">FP-58527</strain>
    </source>
</reference>
<dbReference type="Gene3D" id="2.130.10.10">
    <property type="entry name" value="YVTN repeat-like/Quinoprotein amine dehydrogenase"/>
    <property type="match status" value="2"/>
</dbReference>
<dbReference type="InterPro" id="IPR001680">
    <property type="entry name" value="WD40_rpt"/>
</dbReference>
<keyword evidence="2" id="KW-0732">Signal</keyword>
<name>S8FFR4_FOMSC</name>
<dbReference type="SMART" id="SM00320">
    <property type="entry name" value="WD40"/>
    <property type="match status" value="2"/>
</dbReference>
<accession>S8FFR4</accession>